<dbReference type="KEGG" id="faf:OE104_14940"/>
<dbReference type="InterPro" id="IPR011712">
    <property type="entry name" value="Sig_transdc_His_kin_sub3_dim/P"/>
</dbReference>
<dbReference type="EC" id="3.1.3.-" evidence="7"/>
<dbReference type="SMART" id="SM00387">
    <property type="entry name" value="HATPase_c"/>
    <property type="match status" value="1"/>
</dbReference>
<dbReference type="GO" id="GO:0000155">
    <property type="term" value="F:phosphorelay sensor kinase activity"/>
    <property type="evidence" value="ECO:0007669"/>
    <property type="project" value="UniProtKB-UniRule"/>
</dbReference>
<dbReference type="Gene3D" id="3.30.565.10">
    <property type="entry name" value="Histidine kinase-like ATPase, C-terminal domain"/>
    <property type="match status" value="1"/>
</dbReference>
<evidence type="ECO:0000259" key="9">
    <source>
        <dbReference type="PROSITE" id="PS50109"/>
    </source>
</evidence>
<feature type="domain" description="Histidine kinase" evidence="9">
    <location>
        <begin position="183"/>
        <end position="380"/>
    </location>
</feature>
<keyword evidence="6 7" id="KW-0902">Two-component regulatory system</keyword>
<dbReference type="Pfam" id="PF07730">
    <property type="entry name" value="HisKA_3"/>
    <property type="match status" value="1"/>
</dbReference>
<evidence type="ECO:0000256" key="1">
    <source>
        <dbReference type="ARBA" id="ARBA00000085"/>
    </source>
</evidence>
<keyword evidence="7" id="KW-0904">Protein phosphatase</keyword>
<evidence type="ECO:0000256" key="2">
    <source>
        <dbReference type="ARBA" id="ARBA00022679"/>
    </source>
</evidence>
<dbReference type="GO" id="GO:0005737">
    <property type="term" value="C:cytoplasm"/>
    <property type="evidence" value="ECO:0007669"/>
    <property type="project" value="UniProtKB-SubCell"/>
</dbReference>
<protein>
    <recommendedName>
        <fullName evidence="7">Signal transduction histidine-protein kinase/phosphatase DegS</fullName>
        <ecNumber evidence="7">2.7.13.3</ecNumber>
        <ecNumber evidence="7">3.1.3.-</ecNumber>
    </recommendedName>
</protein>
<dbReference type="PANTHER" id="PTHR24421">
    <property type="entry name" value="NITRATE/NITRITE SENSOR PROTEIN NARX-RELATED"/>
    <property type="match status" value="1"/>
</dbReference>
<dbReference type="GO" id="GO:0046983">
    <property type="term" value="F:protein dimerization activity"/>
    <property type="evidence" value="ECO:0007669"/>
    <property type="project" value="InterPro"/>
</dbReference>
<dbReference type="RefSeq" id="WP_275417563.1">
    <property type="nucleotide sequence ID" value="NZ_CP106878.1"/>
</dbReference>
<dbReference type="InterPro" id="IPR036890">
    <property type="entry name" value="HATPase_C_sf"/>
</dbReference>
<dbReference type="PROSITE" id="PS50109">
    <property type="entry name" value="HIS_KIN"/>
    <property type="match status" value="1"/>
</dbReference>
<proteinExistence type="predicted"/>
<dbReference type="CDD" id="cd16917">
    <property type="entry name" value="HATPase_UhpB-NarQ-NarX-like"/>
    <property type="match status" value="1"/>
</dbReference>
<gene>
    <name evidence="10" type="ORF">OE104_14940</name>
</gene>
<keyword evidence="5 7" id="KW-0067">ATP-binding</keyword>
<keyword evidence="11" id="KW-1185">Reference proteome</keyword>
<keyword evidence="2 7" id="KW-0808">Transferase</keyword>
<keyword evidence="8" id="KW-0175">Coiled coil</keyword>
<dbReference type="Pfam" id="PF02518">
    <property type="entry name" value="HATPase_c"/>
    <property type="match status" value="1"/>
</dbReference>
<evidence type="ECO:0000256" key="3">
    <source>
        <dbReference type="ARBA" id="ARBA00022741"/>
    </source>
</evidence>
<evidence type="ECO:0000256" key="5">
    <source>
        <dbReference type="ARBA" id="ARBA00022840"/>
    </source>
</evidence>
<evidence type="ECO:0000313" key="10">
    <source>
        <dbReference type="EMBL" id="WAA09780.1"/>
    </source>
</evidence>
<dbReference type="EMBL" id="CP106878">
    <property type="protein sequence ID" value="WAA09780.1"/>
    <property type="molecule type" value="Genomic_DNA"/>
</dbReference>
<keyword evidence="4 7" id="KW-0418">Kinase</keyword>
<reference evidence="10" key="1">
    <citation type="submission" date="2022-09" db="EMBL/GenBank/DDBJ databases">
        <title>Complete Genomes of Fervidibacillus albus and Fervidibacillus halotolerans isolated from tidal flat sediments.</title>
        <authorList>
            <person name="Kwon K.K."/>
            <person name="Yang S.-H."/>
            <person name="Park M.J."/>
            <person name="Oh H.-M."/>
        </authorList>
    </citation>
    <scope>NUCLEOTIDE SEQUENCE</scope>
    <source>
        <strain evidence="10">MEBiC13591</strain>
    </source>
</reference>
<evidence type="ECO:0000256" key="8">
    <source>
        <dbReference type="SAM" id="Coils"/>
    </source>
</evidence>
<dbReference type="SUPFAM" id="SSF55874">
    <property type="entry name" value="ATPase domain of HSP90 chaperone/DNA topoisomerase II/histidine kinase"/>
    <property type="match status" value="1"/>
</dbReference>
<dbReference type="Proteomes" id="UP001164718">
    <property type="component" value="Chromosome"/>
</dbReference>
<dbReference type="InterPro" id="IPR005467">
    <property type="entry name" value="His_kinase_dom"/>
</dbReference>
<evidence type="ECO:0000256" key="7">
    <source>
        <dbReference type="PIRNR" id="PIRNR003169"/>
    </source>
</evidence>
<dbReference type="EC" id="2.7.13.3" evidence="7"/>
<dbReference type="InterPro" id="IPR016381">
    <property type="entry name" value="Sig_transdc_His_kinase_DegS"/>
</dbReference>
<dbReference type="InterPro" id="IPR008595">
    <property type="entry name" value="DegS"/>
</dbReference>
<evidence type="ECO:0000256" key="6">
    <source>
        <dbReference type="ARBA" id="ARBA00023012"/>
    </source>
</evidence>
<dbReference type="PIRSF" id="PIRSF003169">
    <property type="entry name" value="STHK_DegS"/>
    <property type="match status" value="1"/>
</dbReference>
<name>A0A9E8RUN4_9BACI</name>
<dbReference type="Pfam" id="PF05384">
    <property type="entry name" value="DegS"/>
    <property type="match status" value="1"/>
</dbReference>
<comment type="catalytic activity">
    <reaction evidence="1 7">
        <text>ATP + protein L-histidine = ADP + protein N-phospho-L-histidine.</text>
        <dbReference type="EC" id="2.7.13.3"/>
    </reaction>
</comment>
<feature type="coiled-coil region" evidence="8">
    <location>
        <begin position="104"/>
        <end position="138"/>
    </location>
</feature>
<dbReference type="Gene3D" id="1.20.5.1930">
    <property type="match status" value="1"/>
</dbReference>
<keyword evidence="7" id="KW-0963">Cytoplasm</keyword>
<organism evidence="10 11">
    <name type="scientific">Fervidibacillus albus</name>
    <dbReference type="NCBI Taxonomy" id="2980026"/>
    <lineage>
        <taxon>Bacteria</taxon>
        <taxon>Bacillati</taxon>
        <taxon>Bacillota</taxon>
        <taxon>Bacilli</taxon>
        <taxon>Bacillales</taxon>
        <taxon>Bacillaceae</taxon>
        <taxon>Fervidibacillus</taxon>
    </lineage>
</organism>
<dbReference type="GO" id="GO:0005524">
    <property type="term" value="F:ATP binding"/>
    <property type="evidence" value="ECO:0007669"/>
    <property type="project" value="UniProtKB-UniRule"/>
</dbReference>
<evidence type="ECO:0000256" key="4">
    <source>
        <dbReference type="ARBA" id="ARBA00022777"/>
    </source>
</evidence>
<dbReference type="AlphaFoldDB" id="A0A9E8RUN4"/>
<keyword evidence="3 7" id="KW-0547">Nucleotide-binding</keyword>
<dbReference type="InterPro" id="IPR003594">
    <property type="entry name" value="HATPase_dom"/>
</dbReference>
<comment type="subcellular location">
    <subcellularLocation>
        <location evidence="7">Cytoplasm</location>
    </subcellularLocation>
</comment>
<dbReference type="PANTHER" id="PTHR24421:SF55">
    <property type="entry name" value="SENSOR HISTIDINE KINASE YDFH"/>
    <property type="match status" value="1"/>
</dbReference>
<dbReference type="GO" id="GO:0004721">
    <property type="term" value="F:phosphoprotein phosphatase activity"/>
    <property type="evidence" value="ECO:0007669"/>
    <property type="project" value="UniProtKB-UniRule"/>
</dbReference>
<evidence type="ECO:0000313" key="11">
    <source>
        <dbReference type="Proteomes" id="UP001164718"/>
    </source>
</evidence>
<keyword evidence="7" id="KW-0378">Hydrolase</keyword>
<sequence length="383" mass="44903">MSKKRINPKVLDEIVEKMIDTVGKSKDEIFQIGESCRNDVGQIYEELKQIKELVKKVIDEEEKLDREVRRARKYLSEVSLHFSDYSEEEVRDAYEYAHRMQLKLSMTRQLEKQLRERRDDLERRLVGLQEMIERSDRLVSQVNIVLNYLSGDMKNVSDFLQHAKEKQEFGLKIIEAQEEERKRLSREIHDGPAQMLANMIMRSDLIEKIARERGMDEALLEMKRLKKTVRDALYEVRHIIYDLRPMALDDLGLVPTLKKYLQTVEEYSRSAKITFTNVGQEKRLDSKMEVALFRLVQESVQNALKHAKAKWIQVKLEMMDKKIVTLIKDDGIGFDPEEKKEGSFGLRGMKERVELLDGELQIDSKIGKGTRILITVPLQMEES</sequence>
<comment type="function">
    <text evidence="7">Member of the two-component regulatory system DegS/DegU, which plays an important role in the transition growth phase.</text>
</comment>
<accession>A0A9E8RUN4</accession>
<dbReference type="GO" id="GO:0016020">
    <property type="term" value="C:membrane"/>
    <property type="evidence" value="ECO:0007669"/>
    <property type="project" value="InterPro"/>
</dbReference>
<dbReference type="InterPro" id="IPR050482">
    <property type="entry name" value="Sensor_HK_TwoCompSys"/>
</dbReference>